<dbReference type="GO" id="GO:0009425">
    <property type="term" value="C:bacterial-type flagellum basal body"/>
    <property type="evidence" value="ECO:0007669"/>
    <property type="project" value="UniProtKB-SubCell"/>
</dbReference>
<dbReference type="InterPro" id="IPR011491">
    <property type="entry name" value="FlgE_D2"/>
</dbReference>
<dbReference type="EMBL" id="AEQP01000006">
    <property type="protein sequence ID" value="EFV95038.1"/>
    <property type="molecule type" value="Genomic_DNA"/>
</dbReference>
<dbReference type="AlphaFoldDB" id="E7RX47"/>
<evidence type="ECO:0000259" key="6">
    <source>
        <dbReference type="Pfam" id="PF00460"/>
    </source>
</evidence>
<dbReference type="Pfam" id="PF07559">
    <property type="entry name" value="FlgE_D2"/>
    <property type="match status" value="1"/>
</dbReference>
<dbReference type="eggNOG" id="COG1749">
    <property type="taxonomic scope" value="Bacteria"/>
</dbReference>
<evidence type="ECO:0000259" key="8">
    <source>
        <dbReference type="Pfam" id="PF07559"/>
    </source>
</evidence>
<evidence type="ECO:0000256" key="2">
    <source>
        <dbReference type="ARBA" id="ARBA00009677"/>
    </source>
</evidence>
<dbReference type="Proteomes" id="UP000011021">
    <property type="component" value="Unassembled WGS sequence"/>
</dbReference>
<proteinExistence type="inferred from homology"/>
<evidence type="ECO:0000256" key="5">
    <source>
        <dbReference type="RuleBase" id="RU362116"/>
    </source>
</evidence>
<dbReference type="InterPro" id="IPR037058">
    <property type="entry name" value="Falgellar_hook_FlgE_sf"/>
</dbReference>
<dbReference type="GO" id="GO:0009424">
    <property type="term" value="C:bacterial-type flagellum hook"/>
    <property type="evidence" value="ECO:0007669"/>
    <property type="project" value="TreeGrafter"/>
</dbReference>
<dbReference type="GO" id="GO:0005829">
    <property type="term" value="C:cytosol"/>
    <property type="evidence" value="ECO:0007669"/>
    <property type="project" value="TreeGrafter"/>
</dbReference>
<gene>
    <name evidence="10" type="ORF">HMPREF0551_1260</name>
</gene>
<dbReference type="Pfam" id="PF22692">
    <property type="entry name" value="LlgE_F_G_D1"/>
    <property type="match status" value="1"/>
</dbReference>
<dbReference type="InterPro" id="IPR037925">
    <property type="entry name" value="FlgE/F/G-like"/>
</dbReference>
<evidence type="ECO:0000259" key="7">
    <source>
        <dbReference type="Pfam" id="PF06429"/>
    </source>
</evidence>
<accession>E7RX47</accession>
<evidence type="ECO:0000313" key="10">
    <source>
        <dbReference type="EMBL" id="EFV95038.1"/>
    </source>
</evidence>
<dbReference type="NCBIfam" id="TIGR03506">
    <property type="entry name" value="FlgEFG_subfam"/>
    <property type="match status" value="1"/>
</dbReference>
<comment type="similarity">
    <text evidence="2 5">Belongs to the flagella basal body rod proteins family.</text>
</comment>
<evidence type="ECO:0000256" key="1">
    <source>
        <dbReference type="ARBA" id="ARBA00004117"/>
    </source>
</evidence>
<dbReference type="PANTHER" id="PTHR30435:SF1">
    <property type="entry name" value="FLAGELLAR HOOK PROTEIN FLGE"/>
    <property type="match status" value="1"/>
</dbReference>
<feature type="domain" description="Flagellar basal-body/hook protein C-terminal" evidence="7">
    <location>
        <begin position="371"/>
        <end position="416"/>
    </location>
</feature>
<keyword evidence="4 5" id="KW-0975">Bacterial flagellum</keyword>
<feature type="domain" description="Flagellar hook protein FlgE D2" evidence="8">
    <location>
        <begin position="162"/>
        <end position="297"/>
    </location>
</feature>
<evidence type="ECO:0000256" key="3">
    <source>
        <dbReference type="ARBA" id="ARBA00019015"/>
    </source>
</evidence>
<dbReference type="GO" id="GO:0071978">
    <property type="term" value="P:bacterial-type flagellum-dependent swarming motility"/>
    <property type="evidence" value="ECO:0007669"/>
    <property type="project" value="TreeGrafter"/>
</dbReference>
<dbReference type="Pfam" id="PF00460">
    <property type="entry name" value="Flg_bb_rod"/>
    <property type="match status" value="1"/>
</dbReference>
<name>E7RX47_9BURK</name>
<keyword evidence="11" id="KW-1185">Reference proteome</keyword>
<reference evidence="10 11" key="1">
    <citation type="submission" date="2010-12" db="EMBL/GenBank/DDBJ databases">
        <authorList>
            <person name="Muzny D."/>
            <person name="Qin X."/>
            <person name="Deng J."/>
            <person name="Jiang H."/>
            <person name="Liu Y."/>
            <person name="Qu J."/>
            <person name="Song X.-Z."/>
            <person name="Zhang L."/>
            <person name="Thornton R."/>
            <person name="Coyle M."/>
            <person name="Francisco L."/>
            <person name="Jackson L."/>
            <person name="Javaid M."/>
            <person name="Korchina V."/>
            <person name="Kovar C."/>
            <person name="Mata R."/>
            <person name="Mathew T."/>
            <person name="Ngo R."/>
            <person name="Nguyen L."/>
            <person name="Nguyen N."/>
            <person name="Okwuonu G."/>
            <person name="Ongeri F."/>
            <person name="Pham C."/>
            <person name="Simmons D."/>
            <person name="Wilczek-Boney K."/>
            <person name="Hale W."/>
            <person name="Jakkamsetti A."/>
            <person name="Pham P."/>
            <person name="Ruth R."/>
            <person name="San Lucas F."/>
            <person name="Warren J."/>
            <person name="Zhang J."/>
            <person name="Zhao Z."/>
            <person name="Zhou C."/>
            <person name="Zhu D."/>
            <person name="Lee S."/>
            <person name="Bess C."/>
            <person name="Blankenburg K."/>
            <person name="Forbes L."/>
            <person name="Fu Q."/>
            <person name="Gubbala S."/>
            <person name="Hirani K."/>
            <person name="Jayaseelan J.C."/>
            <person name="Lara F."/>
            <person name="Munidasa M."/>
            <person name="Palculict T."/>
            <person name="Patil S."/>
            <person name="Pu L.-L."/>
            <person name="Saada N."/>
            <person name="Tang L."/>
            <person name="Weissenberger G."/>
            <person name="Zhu Y."/>
            <person name="Hemphill L."/>
            <person name="Shang Y."/>
            <person name="Youmans B."/>
            <person name="Ayvaz T."/>
            <person name="Ross M."/>
            <person name="Santibanez J."/>
            <person name="Aqrawi P."/>
            <person name="Gross S."/>
            <person name="Joshi V."/>
            <person name="Fowler G."/>
            <person name="Nazareth L."/>
            <person name="Reid J."/>
            <person name="Worley K."/>
            <person name="Petrosino J."/>
            <person name="Highlander S."/>
            <person name="Gibbs R."/>
        </authorList>
    </citation>
    <scope>NUCLEOTIDE SEQUENCE [LARGE SCALE GENOMIC DNA]</scope>
    <source>
        <strain evidence="10 11">ATCC 51599</strain>
    </source>
</reference>
<keyword evidence="10" id="KW-0969">Cilium</keyword>
<dbReference type="InterPro" id="IPR053967">
    <property type="entry name" value="LlgE_F_G-like_D1"/>
</dbReference>
<keyword evidence="10" id="KW-0282">Flagellum</keyword>
<feature type="domain" description="Flagellar basal body rod protein N-terminal" evidence="6">
    <location>
        <begin position="6"/>
        <end position="33"/>
    </location>
</feature>
<dbReference type="InterPro" id="IPR010930">
    <property type="entry name" value="Flg_bb/hook_C_dom"/>
</dbReference>
<comment type="function">
    <text evidence="5">A flexible structure which links the flagellar filament to the drive apparatus in the basal body.</text>
</comment>
<dbReference type="RefSeq" id="WP_005673519.1">
    <property type="nucleotide sequence ID" value="NZ_CP146288.1"/>
</dbReference>
<keyword evidence="10" id="KW-0966">Cell projection</keyword>
<dbReference type="STRING" id="887898.HMPREF0551_1260"/>
<comment type="subcellular location">
    <subcellularLocation>
        <location evidence="1 5">Bacterial flagellum basal body</location>
    </subcellularLocation>
</comment>
<dbReference type="Pfam" id="PF06429">
    <property type="entry name" value="Flg_bbr_C"/>
    <property type="match status" value="1"/>
</dbReference>
<sequence>MAFQQGLSGLNAAARHLDTIGHNVANASTVGFKASRAEFADVYATTVYGVSNVSPGIGTEVGAIAQQFSQGALTTTNNSLDLGINGGGFFRMSDNGGAITYTREGQFKLDKSGYIVNASGKRLTGYPVDKNGVVTNGTAQDLKLDSTDIAPKQTTSAAVRVNVDARATTPANAFTLTDAKTYDGGTSVSVFDSLGREHVMAMYFRKTGDNSWDVHGTLDGEPLNGGAAVGKLAFNPNGTLKGASDGNGDPTTSNVMTFDVSLNMGADAGGNHTVSVNFADTTQFGTNFTVAHQEQNGNGSGKLAGFSVGRDGSLMARYTNGQTVSKGRVALANFTNPQGLQPLGGNQWGETADSGAPLVGSPSTGTLGVIQSGALESSNVDLTQELVNMITAQRVYQANAQTVRTHDQLLQTIVNLR</sequence>
<dbReference type="Gene3D" id="2.60.98.20">
    <property type="entry name" value="Flagellar hook protein FlgE"/>
    <property type="match status" value="1"/>
</dbReference>
<dbReference type="HOGENOM" id="CLU_013687_2_0_4"/>
<protein>
    <recommendedName>
        <fullName evidence="3 5">Flagellar hook protein FlgE</fullName>
    </recommendedName>
</protein>
<dbReference type="PANTHER" id="PTHR30435">
    <property type="entry name" value="FLAGELLAR PROTEIN"/>
    <property type="match status" value="1"/>
</dbReference>
<dbReference type="NCBIfam" id="NF004238">
    <property type="entry name" value="PRK05682.1-1"/>
    <property type="match status" value="1"/>
</dbReference>
<evidence type="ECO:0000256" key="4">
    <source>
        <dbReference type="ARBA" id="ARBA00023143"/>
    </source>
</evidence>
<evidence type="ECO:0000259" key="9">
    <source>
        <dbReference type="Pfam" id="PF22692"/>
    </source>
</evidence>
<dbReference type="SUPFAM" id="SSF117143">
    <property type="entry name" value="Flagellar hook protein flgE"/>
    <property type="match status" value="1"/>
</dbReference>
<organism evidence="10 11">
    <name type="scientific">Lautropia mirabilis ATCC 51599</name>
    <dbReference type="NCBI Taxonomy" id="887898"/>
    <lineage>
        <taxon>Bacteria</taxon>
        <taxon>Pseudomonadati</taxon>
        <taxon>Pseudomonadota</taxon>
        <taxon>Betaproteobacteria</taxon>
        <taxon>Burkholderiales</taxon>
        <taxon>Burkholderiaceae</taxon>
        <taxon>Lautropia</taxon>
    </lineage>
</organism>
<dbReference type="InterPro" id="IPR001444">
    <property type="entry name" value="Flag_bb_rod_N"/>
</dbReference>
<evidence type="ECO:0000313" key="11">
    <source>
        <dbReference type="Proteomes" id="UP000011021"/>
    </source>
</evidence>
<comment type="caution">
    <text evidence="10">The sequence shown here is derived from an EMBL/GenBank/DDBJ whole genome shotgun (WGS) entry which is preliminary data.</text>
</comment>
<dbReference type="InterPro" id="IPR020013">
    <property type="entry name" value="Flagellar_FlgE/F/G"/>
</dbReference>
<feature type="domain" description="Flagellar hook protein FlgE/F/G-like D1" evidence="9">
    <location>
        <begin position="84"/>
        <end position="132"/>
    </location>
</feature>